<keyword evidence="3 8" id="KW-0378">Hydrolase</keyword>
<dbReference type="InterPro" id="IPR022894">
    <property type="entry name" value="Oligoribonuclease"/>
</dbReference>
<dbReference type="InterPro" id="IPR036397">
    <property type="entry name" value="RNaseH_sf"/>
</dbReference>
<dbReference type="PANTHER" id="PTHR11046">
    <property type="entry name" value="OLIGORIBONUCLEASE, MITOCHONDRIAL"/>
    <property type="match status" value="1"/>
</dbReference>
<dbReference type="GO" id="GO:0003676">
    <property type="term" value="F:nucleic acid binding"/>
    <property type="evidence" value="ECO:0007669"/>
    <property type="project" value="InterPro"/>
</dbReference>
<evidence type="ECO:0000313" key="8">
    <source>
        <dbReference type="EMBL" id="KJE75901.1"/>
    </source>
</evidence>
<evidence type="ECO:0000256" key="5">
    <source>
        <dbReference type="ARBA" id="ARBA00057155"/>
    </source>
</evidence>
<dbReference type="CDD" id="cd06135">
    <property type="entry name" value="Orn"/>
    <property type="match status" value="1"/>
</dbReference>
<dbReference type="PATRIC" id="fig|1121877.4.peg.2651"/>
<dbReference type="Gene3D" id="3.30.420.10">
    <property type="entry name" value="Ribonuclease H-like superfamily/Ribonuclease H"/>
    <property type="match status" value="1"/>
</dbReference>
<comment type="similarity">
    <text evidence="1">Belongs to the oligoribonuclease family.</text>
</comment>
<evidence type="ECO:0000313" key="9">
    <source>
        <dbReference type="Proteomes" id="UP000032336"/>
    </source>
</evidence>
<dbReference type="eggNOG" id="COG1949">
    <property type="taxonomic scope" value="Bacteria"/>
</dbReference>
<protein>
    <recommendedName>
        <fullName evidence="6">Oligoribonuclease</fullName>
    </recommendedName>
</protein>
<keyword evidence="4" id="KW-0269">Exonuclease</keyword>
<dbReference type="EMBL" id="JXUW01000026">
    <property type="protein sequence ID" value="KJE75901.1"/>
    <property type="molecule type" value="Genomic_DNA"/>
</dbReference>
<keyword evidence="9" id="KW-1185">Reference proteome</keyword>
<gene>
    <name evidence="8" type="primary">orn</name>
    <name evidence="8" type="ORF">FEAC_23830</name>
</gene>
<dbReference type="AlphaFoldDB" id="A0A0D8FRZ3"/>
<evidence type="ECO:0000256" key="3">
    <source>
        <dbReference type="ARBA" id="ARBA00022801"/>
    </source>
</evidence>
<dbReference type="NCBIfam" id="NF003765">
    <property type="entry name" value="PRK05359.1"/>
    <property type="match status" value="1"/>
</dbReference>
<evidence type="ECO:0000256" key="6">
    <source>
        <dbReference type="ARBA" id="ARBA00070964"/>
    </source>
</evidence>
<sequence>MVPHSAYTASNLAVMLAWMDLEMTGLLPERHVIIEIAMIVTDDDLNTIEEFGPIVIHASEAELAEMEKVVCKMHETNGLLADVRSSTTTLAEASAQALAFLKRHCPNARQVPLCGNSIGTDRRFLVKYMPELENWLHYRSVDVSSIKELAKRWYPGLTELVPNKDSSHRALDDIRDSIAELQFYREHLFVDAPVIISSDNT</sequence>
<comment type="caution">
    <text evidence="8">The sequence shown here is derived from an EMBL/GenBank/DDBJ whole genome shotgun (WGS) entry which is preliminary data.</text>
</comment>
<dbReference type="GO" id="GO:0000175">
    <property type="term" value="F:3'-5'-RNA exonuclease activity"/>
    <property type="evidence" value="ECO:0007669"/>
    <property type="project" value="InterPro"/>
</dbReference>
<feature type="domain" description="Exonuclease" evidence="7">
    <location>
        <begin position="15"/>
        <end position="190"/>
    </location>
</feature>
<dbReference type="InterPro" id="IPR012337">
    <property type="entry name" value="RNaseH-like_sf"/>
</dbReference>
<dbReference type="Pfam" id="PF00929">
    <property type="entry name" value="RNase_T"/>
    <property type="match status" value="1"/>
</dbReference>
<dbReference type="Proteomes" id="UP000032336">
    <property type="component" value="Unassembled WGS sequence"/>
</dbReference>
<evidence type="ECO:0000259" key="7">
    <source>
        <dbReference type="SMART" id="SM00479"/>
    </source>
</evidence>
<comment type="function">
    <text evidence="5">3'-to-5' exoribonuclease specific for small oligoribonucleotides.</text>
</comment>
<dbReference type="PANTHER" id="PTHR11046:SF0">
    <property type="entry name" value="OLIGORIBONUCLEASE, MITOCHONDRIAL"/>
    <property type="match status" value="1"/>
</dbReference>
<keyword evidence="2" id="KW-0540">Nuclease</keyword>
<dbReference type="SUPFAM" id="SSF53098">
    <property type="entry name" value="Ribonuclease H-like"/>
    <property type="match status" value="1"/>
</dbReference>
<dbReference type="FunFam" id="3.30.420.10:FF:000003">
    <property type="entry name" value="Oligoribonuclease"/>
    <property type="match status" value="1"/>
</dbReference>
<reference evidence="8 9" key="1">
    <citation type="submission" date="2015-01" db="EMBL/GenBank/DDBJ databases">
        <title>Draft genome of the acidophilic iron oxidizer Ferrimicrobium acidiphilum strain T23.</title>
        <authorList>
            <person name="Poehlein A."/>
            <person name="Eisen S."/>
            <person name="Schloemann M."/>
            <person name="Johnson B.D."/>
            <person name="Daniel R."/>
            <person name="Muehling M."/>
        </authorList>
    </citation>
    <scope>NUCLEOTIDE SEQUENCE [LARGE SCALE GENOMIC DNA]</scope>
    <source>
        <strain evidence="8 9">T23</strain>
    </source>
</reference>
<name>A0A0D8FRZ3_9ACTN</name>
<accession>A0A0D8FRZ3</accession>
<organism evidence="8 9">
    <name type="scientific">Ferrimicrobium acidiphilum DSM 19497</name>
    <dbReference type="NCBI Taxonomy" id="1121877"/>
    <lineage>
        <taxon>Bacteria</taxon>
        <taxon>Bacillati</taxon>
        <taxon>Actinomycetota</taxon>
        <taxon>Acidimicrobiia</taxon>
        <taxon>Acidimicrobiales</taxon>
        <taxon>Acidimicrobiaceae</taxon>
        <taxon>Ferrimicrobium</taxon>
    </lineage>
</organism>
<dbReference type="STRING" id="1121877.FEAC_23830"/>
<evidence type="ECO:0000256" key="4">
    <source>
        <dbReference type="ARBA" id="ARBA00022839"/>
    </source>
</evidence>
<evidence type="ECO:0000256" key="1">
    <source>
        <dbReference type="ARBA" id="ARBA00009921"/>
    </source>
</evidence>
<dbReference type="SMART" id="SM00479">
    <property type="entry name" value="EXOIII"/>
    <property type="match status" value="1"/>
</dbReference>
<proteinExistence type="inferred from homology"/>
<evidence type="ECO:0000256" key="2">
    <source>
        <dbReference type="ARBA" id="ARBA00022722"/>
    </source>
</evidence>
<dbReference type="InterPro" id="IPR013520">
    <property type="entry name" value="Ribonucl_H"/>
</dbReference>